<sequence length="36" mass="4061">MIDLYIGLLVTAIICSIYTLIYNIYIAIGTSHNEEL</sequence>
<feature type="transmembrane region" description="Helical" evidence="1">
    <location>
        <begin position="6"/>
        <end position="28"/>
    </location>
</feature>
<dbReference type="AlphaFoldDB" id="A0A6C0IGH4"/>
<organism evidence="2">
    <name type="scientific">viral metagenome</name>
    <dbReference type="NCBI Taxonomy" id="1070528"/>
    <lineage>
        <taxon>unclassified sequences</taxon>
        <taxon>metagenomes</taxon>
        <taxon>organismal metagenomes</taxon>
    </lineage>
</organism>
<reference evidence="2" key="1">
    <citation type="journal article" date="2020" name="Nature">
        <title>Giant virus diversity and host interactions through global metagenomics.</title>
        <authorList>
            <person name="Schulz F."/>
            <person name="Roux S."/>
            <person name="Paez-Espino D."/>
            <person name="Jungbluth S."/>
            <person name="Walsh D.A."/>
            <person name="Denef V.J."/>
            <person name="McMahon K.D."/>
            <person name="Konstantinidis K.T."/>
            <person name="Eloe-Fadrosh E.A."/>
            <person name="Kyrpides N.C."/>
            <person name="Woyke T."/>
        </authorList>
    </citation>
    <scope>NUCLEOTIDE SEQUENCE</scope>
    <source>
        <strain evidence="2">GVMAG-M-3300023184-77</strain>
    </source>
</reference>
<protein>
    <submittedName>
        <fullName evidence="2">Uncharacterized protein</fullName>
    </submittedName>
</protein>
<keyword evidence="1" id="KW-1133">Transmembrane helix</keyword>
<evidence type="ECO:0000256" key="1">
    <source>
        <dbReference type="SAM" id="Phobius"/>
    </source>
</evidence>
<name>A0A6C0IGH4_9ZZZZ</name>
<accession>A0A6C0IGH4</accession>
<evidence type="ECO:0000313" key="2">
    <source>
        <dbReference type="EMBL" id="QHT91556.1"/>
    </source>
</evidence>
<keyword evidence="1" id="KW-0472">Membrane</keyword>
<keyword evidence="1" id="KW-0812">Transmembrane</keyword>
<proteinExistence type="predicted"/>
<dbReference type="EMBL" id="MN740165">
    <property type="protein sequence ID" value="QHT91556.1"/>
    <property type="molecule type" value="Genomic_DNA"/>
</dbReference>